<keyword evidence="2" id="KW-0472">Membrane</keyword>
<evidence type="ECO:0000313" key="4">
    <source>
        <dbReference type="Proteomes" id="UP000694050"/>
    </source>
</evidence>
<keyword evidence="2" id="KW-0812">Transmembrane</keyword>
<feature type="compositionally biased region" description="Basic and acidic residues" evidence="1">
    <location>
        <begin position="15"/>
        <end position="30"/>
    </location>
</feature>
<evidence type="ECO:0000313" key="3">
    <source>
        <dbReference type="EMBL" id="KAG7418071.1"/>
    </source>
</evidence>
<feature type="transmembrane region" description="Helical" evidence="2">
    <location>
        <begin position="56"/>
        <end position="74"/>
    </location>
</feature>
<keyword evidence="3" id="KW-0808">Transferase</keyword>
<keyword evidence="3" id="KW-0012">Acyltransferase</keyword>
<evidence type="ECO:0000256" key="2">
    <source>
        <dbReference type="SAM" id="Phobius"/>
    </source>
</evidence>
<protein>
    <submittedName>
        <fullName evidence="3">Phospholipid:diacylglycerol acyltransferase</fullName>
    </submittedName>
</protein>
<dbReference type="GO" id="GO:0008374">
    <property type="term" value="F:O-acyltransferase activity"/>
    <property type="evidence" value="ECO:0007669"/>
    <property type="project" value="InterPro"/>
</dbReference>
<dbReference type="InterPro" id="IPR003386">
    <property type="entry name" value="LACT/PDAT_acylTrfase"/>
</dbReference>
<dbReference type="AlphaFoldDB" id="A0A8J5UBH7"/>
<evidence type="ECO:0000256" key="1">
    <source>
        <dbReference type="SAM" id="MobiDB-lite"/>
    </source>
</evidence>
<keyword evidence="2" id="KW-1133">Transmembrane helix</keyword>
<reference evidence="3" key="1">
    <citation type="submission" date="2021-04" db="EMBL/GenBank/DDBJ databases">
        <title>First draft genome resource for Brassicaceae pathogens Fusarium oxysporum f. sp. raphani and Fusarium oxysporum f. sp. rapae.</title>
        <authorList>
            <person name="Asai S."/>
        </authorList>
    </citation>
    <scope>NUCLEOTIDE SEQUENCE</scope>
    <source>
        <strain evidence="3">Tf1208</strain>
    </source>
</reference>
<dbReference type="PANTHER" id="PTHR11440">
    <property type="entry name" value="LECITHIN-CHOLESTEROL ACYLTRANSFERASE-RELATED"/>
    <property type="match status" value="1"/>
</dbReference>
<dbReference type="GO" id="GO:0006629">
    <property type="term" value="P:lipid metabolic process"/>
    <property type="evidence" value="ECO:0007669"/>
    <property type="project" value="InterPro"/>
</dbReference>
<proteinExistence type="predicted"/>
<name>A0A8J5UBH7_FUSOX</name>
<accession>A0A8J5UBH7</accession>
<dbReference type="Proteomes" id="UP000694050">
    <property type="component" value="Unassembled WGS sequence"/>
</dbReference>
<dbReference type="EMBL" id="JAELUQ010000003">
    <property type="protein sequence ID" value="KAG7418071.1"/>
    <property type="molecule type" value="Genomic_DNA"/>
</dbReference>
<comment type="caution">
    <text evidence="3">The sequence shown here is derived from an EMBL/GenBank/DDBJ whole genome shotgun (WGS) entry which is preliminary data.</text>
</comment>
<feature type="region of interest" description="Disordered" evidence="1">
    <location>
        <begin position="1"/>
        <end position="38"/>
    </location>
</feature>
<dbReference type="Pfam" id="PF02450">
    <property type="entry name" value="LCAT"/>
    <property type="match status" value="1"/>
</dbReference>
<sequence>MAKNLRRRNVQGQDEDTKTNESDDTSREESSATDPTTHVRVVEHAVPKTRKRRNTFIFFLGSLFGIIAAGFFASSNDLIDLPEFTDLSMDNLLDALPAGLVKDIRDLIQGERDFAESYEPFSVGTKARAEGLEAYHPMIMIPGVISTGLESWGTANISKAYFRKRLWGSWTMMKALVMDKEVWKKHVMLDKRTGLDPPNVKLRAAQGFDATDFFITGYWIWSKIFENLASVGYDPTNSFTASYDWRLSYPNLEVRDRYFTRLKSHIEVALEVDNRKVVLASHSMGSQVLFYFFHWVQSERGGRGGQDWVERHVEAWINISGCMLGAVKDLTAVLSGEMRDTAQLNPFAIYGLEKFLSKEERAEIFRGMPGISSMLPIGGNAVWGNLTWAPDDLPGQNRSYGSLLNFRVGSNWTTPDRNFTVEEGLSYLLNTTEDWYQDQLKGSYSRGIAHTIAEVEANELDPKKWINPLETRLPLAPSLKIYCFYGVGKPTERGYYYRSPDQPLMTNLNITMDTGFTEGDVDHGVIMGEGDGTVNLLSTGYMCNHGWNMKRYNPAGVKVTVVEMPHEPERFNPRGGPRTADHVDILGRYNLNELLLRVAGGKGDTITNYVVSNIKEYASRVKIYDDHHEENEEEKRKS</sequence>
<gene>
    <name evidence="3" type="primary">plh1</name>
    <name evidence="3" type="ORF">Forpe1208_v004664</name>
</gene>
<organism evidence="3 4">
    <name type="scientific">Fusarium oxysporum f. sp. rapae</name>
    <dbReference type="NCBI Taxonomy" id="485398"/>
    <lineage>
        <taxon>Eukaryota</taxon>
        <taxon>Fungi</taxon>
        <taxon>Dikarya</taxon>
        <taxon>Ascomycota</taxon>
        <taxon>Pezizomycotina</taxon>
        <taxon>Sordariomycetes</taxon>
        <taxon>Hypocreomycetidae</taxon>
        <taxon>Hypocreales</taxon>
        <taxon>Nectriaceae</taxon>
        <taxon>Fusarium</taxon>
        <taxon>Fusarium oxysporum species complex</taxon>
    </lineage>
</organism>